<comment type="similarity">
    <text evidence="2">Belongs to the DivIVA family.</text>
</comment>
<evidence type="ECO:0000256" key="7">
    <source>
        <dbReference type="SAM" id="Coils"/>
    </source>
</evidence>
<keyword evidence="3" id="KW-0963">Cytoplasm</keyword>
<protein>
    <submittedName>
        <fullName evidence="8">Cell division initiation protein</fullName>
    </submittedName>
</protein>
<proteinExistence type="inferred from homology"/>
<evidence type="ECO:0000256" key="4">
    <source>
        <dbReference type="ARBA" id="ARBA00022618"/>
    </source>
</evidence>
<feature type="coiled-coil region" evidence="7">
    <location>
        <begin position="29"/>
        <end position="149"/>
    </location>
</feature>
<keyword evidence="6" id="KW-0131">Cell cycle</keyword>
<evidence type="ECO:0000256" key="6">
    <source>
        <dbReference type="ARBA" id="ARBA00023306"/>
    </source>
</evidence>
<name>A0ABT2ET08_9BACT</name>
<dbReference type="GO" id="GO:0051301">
    <property type="term" value="P:cell division"/>
    <property type="evidence" value="ECO:0007669"/>
    <property type="project" value="UniProtKB-KW"/>
</dbReference>
<accession>A0ABT2ET08</accession>
<evidence type="ECO:0000313" key="8">
    <source>
        <dbReference type="EMBL" id="MCS3920985.1"/>
    </source>
</evidence>
<comment type="subcellular location">
    <subcellularLocation>
        <location evidence="1">Cytoplasm</location>
    </subcellularLocation>
</comment>
<reference evidence="8 9" key="1">
    <citation type="submission" date="2022-08" db="EMBL/GenBank/DDBJ databases">
        <title>Bacterial and archaeal communities from various locations to study Microbial Dark Matter (Phase II).</title>
        <authorList>
            <person name="Stepanauskas R."/>
        </authorList>
    </citation>
    <scope>NUCLEOTIDE SEQUENCE [LARGE SCALE GENOMIC DNA]</scope>
    <source>
        <strain evidence="8 9">PD1</strain>
    </source>
</reference>
<keyword evidence="9" id="KW-1185">Reference proteome</keyword>
<dbReference type="Pfam" id="PF05103">
    <property type="entry name" value="DivIVA"/>
    <property type="match status" value="1"/>
</dbReference>
<keyword evidence="5 7" id="KW-0175">Coiled coil</keyword>
<gene>
    <name evidence="8" type="ORF">M2350_003426</name>
</gene>
<evidence type="ECO:0000256" key="3">
    <source>
        <dbReference type="ARBA" id="ARBA00022490"/>
    </source>
</evidence>
<dbReference type="NCBIfam" id="TIGR03544">
    <property type="entry name" value="DivI1A_domain"/>
    <property type="match status" value="1"/>
</dbReference>
<evidence type="ECO:0000256" key="5">
    <source>
        <dbReference type="ARBA" id="ARBA00023054"/>
    </source>
</evidence>
<dbReference type="PANTHER" id="PTHR35794">
    <property type="entry name" value="CELL DIVISION PROTEIN DIVIVA"/>
    <property type="match status" value="1"/>
</dbReference>
<evidence type="ECO:0000313" key="9">
    <source>
        <dbReference type="Proteomes" id="UP001204798"/>
    </source>
</evidence>
<dbReference type="Gene3D" id="6.10.250.660">
    <property type="match status" value="1"/>
</dbReference>
<dbReference type="EMBL" id="JANUCP010000008">
    <property type="protein sequence ID" value="MCS3920985.1"/>
    <property type="molecule type" value="Genomic_DNA"/>
</dbReference>
<keyword evidence="4 8" id="KW-0132">Cell division</keyword>
<dbReference type="Proteomes" id="UP001204798">
    <property type="component" value="Unassembled WGS sequence"/>
</dbReference>
<dbReference type="InterPro" id="IPR007793">
    <property type="entry name" value="DivIVA_fam"/>
</dbReference>
<evidence type="ECO:0000256" key="2">
    <source>
        <dbReference type="ARBA" id="ARBA00009008"/>
    </source>
</evidence>
<comment type="caution">
    <text evidence="8">The sequence shown here is derived from an EMBL/GenBank/DDBJ whole genome shotgun (WGS) entry which is preliminary data.</text>
</comment>
<dbReference type="RefSeq" id="WP_259101615.1">
    <property type="nucleotide sequence ID" value="NZ_CP130454.1"/>
</dbReference>
<organism evidence="8 9">
    <name type="scientific">Candidatus Fervidibacter sacchari</name>
    <dbReference type="NCBI Taxonomy" id="1448929"/>
    <lineage>
        <taxon>Bacteria</taxon>
        <taxon>Candidatus Fervidibacterota</taxon>
        <taxon>Candidatus Fervidibacter</taxon>
    </lineage>
</organism>
<evidence type="ECO:0000256" key="1">
    <source>
        <dbReference type="ARBA" id="ARBA00004496"/>
    </source>
</evidence>
<dbReference type="InterPro" id="IPR019933">
    <property type="entry name" value="DivIVA_domain"/>
</dbReference>
<dbReference type="PANTHER" id="PTHR35794:SF2">
    <property type="entry name" value="CELL DIVISION PROTEIN DIVIVA"/>
    <property type="match status" value="1"/>
</dbReference>
<sequence>MPLTPAEIIHWQFRRRLFGYSVKDVKAFVQQVSETVAQLMEENQALKEERERLLERLQVYQAIEQQLQNALVVAEKTADDIKRQAQREAELIIAQAQREAEQIKADAHSQYQAQLEKIERLRQLQMRLITELRHLLLSYLELLEKAEAKVGGEETKLDEEPMD</sequence>